<dbReference type="InterPro" id="IPR050109">
    <property type="entry name" value="HTH-type_TetR-like_transc_reg"/>
</dbReference>
<evidence type="ECO:0000256" key="2">
    <source>
        <dbReference type="PROSITE-ProRule" id="PRU00335"/>
    </source>
</evidence>
<dbReference type="InterPro" id="IPR009057">
    <property type="entry name" value="Homeodomain-like_sf"/>
</dbReference>
<name>A0ABW4BJ82_9LACO</name>
<sequence>MSNLTLFESAQVLAGYTQKQRQILDAAISVFAEKGYAGASTHEIAKRAGVAEGNIFARFGSKRGLLNAVIKPIINQIFPNAMAEMIQNQLNLPFPSLADFCRELVTGRLHLLRDNTAVVKVFVTELFSQEQIRELIIQRFSDDYWVQLTKTLDQLKAHGQLVQWDNHAIMKCLWSIVGGTAVGALYFGQPLDDQSIALTVEAAIKALTP</sequence>
<keyword evidence="5" id="KW-1185">Reference proteome</keyword>
<evidence type="ECO:0000313" key="5">
    <source>
        <dbReference type="Proteomes" id="UP001597199"/>
    </source>
</evidence>
<dbReference type="PROSITE" id="PS50977">
    <property type="entry name" value="HTH_TETR_2"/>
    <property type="match status" value="1"/>
</dbReference>
<comment type="caution">
    <text evidence="4">The sequence shown here is derived from an EMBL/GenBank/DDBJ whole genome shotgun (WGS) entry which is preliminary data.</text>
</comment>
<evidence type="ECO:0000256" key="1">
    <source>
        <dbReference type="ARBA" id="ARBA00023125"/>
    </source>
</evidence>
<dbReference type="EMBL" id="JBHTOA010000048">
    <property type="protein sequence ID" value="MFD1400081.1"/>
    <property type="molecule type" value="Genomic_DNA"/>
</dbReference>
<keyword evidence="1 2" id="KW-0238">DNA-binding</keyword>
<dbReference type="RefSeq" id="WP_204118414.1">
    <property type="nucleotide sequence ID" value="NZ_BOLV01000004.1"/>
</dbReference>
<dbReference type="SUPFAM" id="SSF46689">
    <property type="entry name" value="Homeodomain-like"/>
    <property type="match status" value="1"/>
</dbReference>
<reference evidence="5" key="1">
    <citation type="journal article" date="2019" name="Int. J. Syst. Evol. Microbiol.">
        <title>The Global Catalogue of Microorganisms (GCM) 10K type strain sequencing project: providing services to taxonomists for standard genome sequencing and annotation.</title>
        <authorList>
            <consortium name="The Broad Institute Genomics Platform"/>
            <consortium name="The Broad Institute Genome Sequencing Center for Infectious Disease"/>
            <person name="Wu L."/>
            <person name="Ma J."/>
        </authorList>
    </citation>
    <scope>NUCLEOTIDE SEQUENCE [LARGE SCALE GENOMIC DNA]</scope>
    <source>
        <strain evidence="5">CCM 9110</strain>
    </source>
</reference>
<evidence type="ECO:0000313" key="4">
    <source>
        <dbReference type="EMBL" id="MFD1400081.1"/>
    </source>
</evidence>
<organism evidence="4 5">
    <name type="scientific">Lacticaseibacillus suilingensis</name>
    <dbReference type="NCBI Taxonomy" id="2799577"/>
    <lineage>
        <taxon>Bacteria</taxon>
        <taxon>Bacillati</taxon>
        <taxon>Bacillota</taxon>
        <taxon>Bacilli</taxon>
        <taxon>Lactobacillales</taxon>
        <taxon>Lactobacillaceae</taxon>
        <taxon>Lacticaseibacillus</taxon>
    </lineage>
</organism>
<evidence type="ECO:0000259" key="3">
    <source>
        <dbReference type="PROSITE" id="PS50977"/>
    </source>
</evidence>
<dbReference type="PANTHER" id="PTHR30055">
    <property type="entry name" value="HTH-TYPE TRANSCRIPTIONAL REGULATOR RUTR"/>
    <property type="match status" value="1"/>
</dbReference>
<protein>
    <submittedName>
        <fullName evidence="4">TetR/AcrR family transcriptional regulator</fullName>
    </submittedName>
</protein>
<dbReference type="PANTHER" id="PTHR30055:SF222">
    <property type="entry name" value="REGULATORY PROTEIN"/>
    <property type="match status" value="1"/>
</dbReference>
<dbReference type="Gene3D" id="1.10.357.10">
    <property type="entry name" value="Tetracycline Repressor, domain 2"/>
    <property type="match status" value="1"/>
</dbReference>
<dbReference type="Proteomes" id="UP001597199">
    <property type="component" value="Unassembled WGS sequence"/>
</dbReference>
<proteinExistence type="predicted"/>
<feature type="DNA-binding region" description="H-T-H motif" evidence="2">
    <location>
        <begin position="40"/>
        <end position="59"/>
    </location>
</feature>
<dbReference type="InterPro" id="IPR023772">
    <property type="entry name" value="DNA-bd_HTH_TetR-type_CS"/>
</dbReference>
<dbReference type="SUPFAM" id="SSF48498">
    <property type="entry name" value="Tetracyclin repressor-like, C-terminal domain"/>
    <property type="match status" value="1"/>
</dbReference>
<gene>
    <name evidence="4" type="ORF">ACFQ41_12255</name>
</gene>
<dbReference type="InterPro" id="IPR036271">
    <property type="entry name" value="Tet_transcr_reg_TetR-rel_C_sf"/>
</dbReference>
<dbReference type="InterPro" id="IPR001647">
    <property type="entry name" value="HTH_TetR"/>
</dbReference>
<dbReference type="PROSITE" id="PS01081">
    <property type="entry name" value="HTH_TETR_1"/>
    <property type="match status" value="1"/>
</dbReference>
<dbReference type="Pfam" id="PF00440">
    <property type="entry name" value="TetR_N"/>
    <property type="match status" value="1"/>
</dbReference>
<feature type="domain" description="HTH tetR-type" evidence="3">
    <location>
        <begin position="17"/>
        <end position="77"/>
    </location>
</feature>
<accession>A0ABW4BJ82</accession>
<dbReference type="PRINTS" id="PR00455">
    <property type="entry name" value="HTHTETR"/>
</dbReference>